<evidence type="ECO:0000313" key="2">
    <source>
        <dbReference type="Proteomes" id="UP000010388"/>
    </source>
</evidence>
<dbReference type="eggNOG" id="COG3011">
    <property type="taxonomic scope" value="Bacteria"/>
</dbReference>
<name>K9P5Y6_CYAGP</name>
<dbReference type="AlphaFoldDB" id="K9P5Y6"/>
<dbReference type="HOGENOM" id="CLU_086500_2_0_3"/>
<dbReference type="Pfam" id="PF04134">
    <property type="entry name" value="DCC1-like"/>
    <property type="match status" value="1"/>
</dbReference>
<reference evidence="2" key="1">
    <citation type="journal article" date="2013" name="Proc. Natl. Acad. Sci. U.S.A.">
        <title>Improving the coverage of the cyanobacterial phylum using diversity-driven genome sequencing.</title>
        <authorList>
            <person name="Shih P.M."/>
            <person name="Wu D."/>
            <person name="Latifi A."/>
            <person name="Axen S.D."/>
            <person name="Fewer D.P."/>
            <person name="Talla E."/>
            <person name="Calteau A."/>
            <person name="Cai F."/>
            <person name="Tandeau de Marsac N."/>
            <person name="Rippka R."/>
            <person name="Herdman M."/>
            <person name="Sivonen K."/>
            <person name="Coursin T."/>
            <person name="Laurent T."/>
            <person name="Goodwin L."/>
            <person name="Nolan M."/>
            <person name="Davenport K.W."/>
            <person name="Han C.S."/>
            <person name="Rubin E.M."/>
            <person name="Eisen J.A."/>
            <person name="Woyke T."/>
            <person name="Gugger M."/>
            <person name="Kerfeld C.A."/>
        </authorList>
    </citation>
    <scope>NUCLEOTIDE SEQUENCE [LARGE SCALE GENOMIC DNA]</scope>
    <source>
        <strain evidence="2">ATCC 27147 / PCC 6307</strain>
    </source>
</reference>
<organism evidence="1 2">
    <name type="scientific">Cyanobium gracile (strain ATCC 27147 / PCC 6307)</name>
    <dbReference type="NCBI Taxonomy" id="292564"/>
    <lineage>
        <taxon>Bacteria</taxon>
        <taxon>Bacillati</taxon>
        <taxon>Cyanobacteriota</taxon>
        <taxon>Cyanophyceae</taxon>
        <taxon>Synechococcales</taxon>
        <taxon>Prochlorococcaceae</taxon>
        <taxon>Cyanobium</taxon>
    </lineage>
</organism>
<dbReference type="EMBL" id="CP003495">
    <property type="protein sequence ID" value="AFY28131.1"/>
    <property type="molecule type" value="Genomic_DNA"/>
</dbReference>
<dbReference type="PANTHER" id="PTHR34290">
    <property type="entry name" value="SI:CH73-390P7.2"/>
    <property type="match status" value="1"/>
</dbReference>
<gene>
    <name evidence="1" type="ordered locus">Cyagr_0949</name>
</gene>
<dbReference type="STRING" id="292564.Cyagr_0949"/>
<dbReference type="GO" id="GO:0015035">
    <property type="term" value="F:protein-disulfide reductase activity"/>
    <property type="evidence" value="ECO:0007669"/>
    <property type="project" value="InterPro"/>
</dbReference>
<accession>K9P5Y6</accession>
<dbReference type="KEGG" id="cgc:Cyagr_0949"/>
<evidence type="ECO:0000313" key="1">
    <source>
        <dbReference type="EMBL" id="AFY28131.1"/>
    </source>
</evidence>
<dbReference type="Proteomes" id="UP000010388">
    <property type="component" value="Chromosome"/>
</dbReference>
<dbReference type="PANTHER" id="PTHR34290:SF2">
    <property type="entry name" value="OS04G0668800 PROTEIN"/>
    <property type="match status" value="1"/>
</dbReference>
<proteinExistence type="predicted"/>
<evidence type="ECO:0008006" key="3">
    <source>
        <dbReference type="Google" id="ProtNLM"/>
    </source>
</evidence>
<protein>
    <recommendedName>
        <fullName evidence="3">Thiol-disulfide oxidoreductase DCC</fullName>
    </recommendedName>
</protein>
<dbReference type="OrthoDB" id="5294764at2"/>
<dbReference type="PATRIC" id="fig|292564.3.peg.903"/>
<sequence>MAELTLLFDGGCPLCLREVNTLRRRDRGLGRLAFVDVNDPAYDPARHGGITYADAMGRMHALRADGAVIRDVEVFRQAYALVNLGWLYAPTGWPLLRPLVDALYGLWARWRLAITGRPSLEVLCRDRCAIPSSAAVEPQTPDQHLQPVTRSGR</sequence>
<dbReference type="InterPro" id="IPR007263">
    <property type="entry name" value="DCC1-like"/>
</dbReference>
<dbReference type="InterPro" id="IPR044691">
    <property type="entry name" value="DCC1_Trx"/>
</dbReference>